<accession>A0ABY4FPC1</accession>
<reference evidence="1 2" key="1">
    <citation type="submission" date="2022-04" db="EMBL/GenBank/DDBJ databases">
        <title>Leucobacter sp. isolated from rhizosphere of garlic.</title>
        <authorList>
            <person name="Won M."/>
            <person name="Lee C.-M."/>
            <person name="Woen H.-Y."/>
            <person name="Kwon S.-W."/>
        </authorList>
    </citation>
    <scope>NUCLEOTIDE SEQUENCE [LARGE SCALE GENOMIC DNA]</scope>
    <source>
        <strain evidence="1 2">H21R-40</strain>
    </source>
</reference>
<name>A0ABY4FPC1_9MICO</name>
<dbReference type="EMBL" id="CP095045">
    <property type="protein sequence ID" value="UOQ58117.1"/>
    <property type="molecule type" value="Genomic_DNA"/>
</dbReference>
<dbReference type="RefSeq" id="WP_244729105.1">
    <property type="nucleotide sequence ID" value="NZ_CP095045.1"/>
</dbReference>
<proteinExistence type="predicted"/>
<dbReference type="Proteomes" id="UP000831786">
    <property type="component" value="Chromosome"/>
</dbReference>
<evidence type="ECO:0000313" key="1">
    <source>
        <dbReference type="EMBL" id="UOQ58117.1"/>
    </source>
</evidence>
<keyword evidence="2" id="KW-1185">Reference proteome</keyword>
<organism evidence="1 2">
    <name type="scientific">Leucobacter allii</name>
    <dbReference type="NCBI Taxonomy" id="2932247"/>
    <lineage>
        <taxon>Bacteria</taxon>
        <taxon>Bacillati</taxon>
        <taxon>Actinomycetota</taxon>
        <taxon>Actinomycetes</taxon>
        <taxon>Micrococcales</taxon>
        <taxon>Microbacteriaceae</taxon>
        <taxon>Leucobacter</taxon>
    </lineage>
</organism>
<gene>
    <name evidence="1" type="ORF">MUN78_04525</name>
</gene>
<evidence type="ECO:0008006" key="3">
    <source>
        <dbReference type="Google" id="ProtNLM"/>
    </source>
</evidence>
<evidence type="ECO:0000313" key="2">
    <source>
        <dbReference type="Proteomes" id="UP000831786"/>
    </source>
</evidence>
<protein>
    <recommendedName>
        <fullName evidence="3">Antitoxin</fullName>
    </recommendedName>
</protein>
<sequence>MAIRDTIIIDIATVEVSDELRVELRQQKKLTEYTAQQARDLAGELLIAADEADAAIDADMAARGMRLTHGVIVTDEGEVVL</sequence>